<keyword evidence="2" id="KW-1185">Reference proteome</keyword>
<sequence>MAVNDADRRYAELTPALDLEWRAQYGRRGVLVVTMTGPVGLERLDRVEVTVADPIPDRAPVIAGGPTQQELDAQVWGPYRFVTSTAHVASHRTAQLDQVRVNIPVHLAMERAPAPHWVADFAGWEEERAGDPVLITLVCHHADHQSWTLHRSVPVR</sequence>
<dbReference type="Proteomes" id="UP000265719">
    <property type="component" value="Chromosome"/>
</dbReference>
<proteinExistence type="predicted"/>
<dbReference type="KEGG" id="thao:NI17_009925"/>
<accession>A0AA97M023</accession>
<name>A0AA97M023_9ACTN</name>
<reference evidence="1" key="1">
    <citation type="submission" date="2020-10" db="EMBL/GenBank/DDBJ databases">
        <title>De novo genome project of the cellulose decomposer Thermobifida halotolerans type strain.</title>
        <authorList>
            <person name="Nagy I."/>
            <person name="Horvath B."/>
            <person name="Kukolya J."/>
            <person name="Nagy I."/>
            <person name="Orsini M."/>
        </authorList>
    </citation>
    <scope>NUCLEOTIDE SEQUENCE</scope>
    <source>
        <strain evidence="1">DSM 44931</strain>
    </source>
</reference>
<dbReference type="AlphaFoldDB" id="A0AA97M023"/>
<evidence type="ECO:0000313" key="2">
    <source>
        <dbReference type="Proteomes" id="UP000265719"/>
    </source>
</evidence>
<gene>
    <name evidence="1" type="ORF">NI17_009925</name>
</gene>
<organism evidence="1 2">
    <name type="scientific">Thermobifida halotolerans</name>
    <dbReference type="NCBI Taxonomy" id="483545"/>
    <lineage>
        <taxon>Bacteria</taxon>
        <taxon>Bacillati</taxon>
        <taxon>Actinomycetota</taxon>
        <taxon>Actinomycetes</taxon>
        <taxon>Streptosporangiales</taxon>
        <taxon>Nocardiopsidaceae</taxon>
        <taxon>Thermobifida</taxon>
    </lineage>
</organism>
<dbReference type="RefSeq" id="WP_199860192.1">
    <property type="nucleotide sequence ID" value="NZ_CP063196.1"/>
</dbReference>
<evidence type="ECO:0000313" key="1">
    <source>
        <dbReference type="EMBL" id="UOE21397.1"/>
    </source>
</evidence>
<dbReference type="EMBL" id="CP063196">
    <property type="protein sequence ID" value="UOE21397.1"/>
    <property type="molecule type" value="Genomic_DNA"/>
</dbReference>
<protein>
    <submittedName>
        <fullName evidence="1">Uncharacterized protein</fullName>
    </submittedName>
</protein>